<organism evidence="1 2">
    <name type="scientific">Hygrophoropsis aurantiaca</name>
    <dbReference type="NCBI Taxonomy" id="72124"/>
    <lineage>
        <taxon>Eukaryota</taxon>
        <taxon>Fungi</taxon>
        <taxon>Dikarya</taxon>
        <taxon>Basidiomycota</taxon>
        <taxon>Agaricomycotina</taxon>
        <taxon>Agaricomycetes</taxon>
        <taxon>Agaricomycetidae</taxon>
        <taxon>Boletales</taxon>
        <taxon>Coniophorineae</taxon>
        <taxon>Hygrophoropsidaceae</taxon>
        <taxon>Hygrophoropsis</taxon>
    </lineage>
</organism>
<evidence type="ECO:0000313" key="2">
    <source>
        <dbReference type="Proteomes" id="UP000790377"/>
    </source>
</evidence>
<dbReference type="EMBL" id="MU267628">
    <property type="protein sequence ID" value="KAH7913591.1"/>
    <property type="molecule type" value="Genomic_DNA"/>
</dbReference>
<proteinExistence type="predicted"/>
<evidence type="ECO:0000313" key="1">
    <source>
        <dbReference type="EMBL" id="KAH7913591.1"/>
    </source>
</evidence>
<reference evidence="1" key="1">
    <citation type="journal article" date="2021" name="New Phytol.">
        <title>Evolutionary innovations through gain and loss of genes in the ectomycorrhizal Boletales.</title>
        <authorList>
            <person name="Wu G."/>
            <person name="Miyauchi S."/>
            <person name="Morin E."/>
            <person name="Kuo A."/>
            <person name="Drula E."/>
            <person name="Varga T."/>
            <person name="Kohler A."/>
            <person name="Feng B."/>
            <person name="Cao Y."/>
            <person name="Lipzen A."/>
            <person name="Daum C."/>
            <person name="Hundley H."/>
            <person name="Pangilinan J."/>
            <person name="Johnson J."/>
            <person name="Barry K."/>
            <person name="LaButti K."/>
            <person name="Ng V."/>
            <person name="Ahrendt S."/>
            <person name="Min B."/>
            <person name="Choi I.G."/>
            <person name="Park H."/>
            <person name="Plett J.M."/>
            <person name="Magnuson J."/>
            <person name="Spatafora J.W."/>
            <person name="Nagy L.G."/>
            <person name="Henrissat B."/>
            <person name="Grigoriev I.V."/>
            <person name="Yang Z.L."/>
            <person name="Xu J."/>
            <person name="Martin F.M."/>
        </authorList>
    </citation>
    <scope>NUCLEOTIDE SEQUENCE</scope>
    <source>
        <strain evidence="1">ATCC 28755</strain>
    </source>
</reference>
<name>A0ACB8AKZ3_9AGAM</name>
<dbReference type="Proteomes" id="UP000790377">
    <property type="component" value="Unassembled WGS sequence"/>
</dbReference>
<comment type="caution">
    <text evidence="1">The sequence shown here is derived from an EMBL/GenBank/DDBJ whole genome shotgun (WGS) entry which is preliminary data.</text>
</comment>
<keyword evidence="2" id="KW-1185">Reference proteome</keyword>
<accession>A0ACB8AKZ3</accession>
<gene>
    <name evidence="1" type="ORF">BJ138DRAFT_1124276</name>
</gene>
<sequence>MDNPQHYQPLSHALNPPQYSQPQFEEEEEEEEEEDVDEGAVEEQLEQREDDEDIRRVDTAGNGTRTETGAKHRVHESQTAQNPSEGTDGGRKRRPGRPRGSKNRRARASGDGSVPPSKSASQSASAPAPHAFHNYTPPVGPGEVHPHNQQYYEFQWRVLNLCAEFYGAAEELVKGTPPLVVAQCYQMGPGVKVDPMTMLNEAKRICDTLLSNPSRLTAHPPPPIYPIIPSYGHLPPPAPSIQPIASTSTVSNGKPAAAASSSASVITNAQNFVVSMGQPQQQQQQQPPQQPVYQPMYIPPGNGTYPTAPYYQYAGYGGYYPQAPAPNPPPPVATSSNGTANSLGSSGGNQGAWSDEETERLKKLAEDSRSENADGEGIAWDWVVEKWGNTRTRHQILIKATSLGLKESSSRGIKRRRETEAPPERPPPAAPIPTGSGPPTDAPPAPLMASASAPVSAPASTSPTPSTPATSTHASPAIRHAPAPAPPAPSSTSAPPSSASNSSLAPRSFPYPMPTVAAATSPVITARSHSSTGASDRPGGNSGSGGNYYRPRPNQTSSNSVPRPISGSGHGLTTHQYMYQPNGSRREG</sequence>
<protein>
    <submittedName>
        <fullName evidence="1">Uncharacterized protein</fullName>
    </submittedName>
</protein>